<keyword evidence="1" id="KW-0175">Coiled coil</keyword>
<reference evidence="4" key="1">
    <citation type="journal article" date="2010" name="Genome Biol.">
        <title>Genome sequence of the necrotrophic plant pathogen Pythium ultimum reveals original pathogenicity mechanisms and effector repertoire.</title>
        <authorList>
            <person name="Levesque C.A."/>
            <person name="Brouwer H."/>
            <person name="Cano L."/>
            <person name="Hamilton J.P."/>
            <person name="Holt C."/>
            <person name="Huitema E."/>
            <person name="Raffaele S."/>
            <person name="Robideau G.P."/>
            <person name="Thines M."/>
            <person name="Win J."/>
            <person name="Zerillo M.M."/>
            <person name="Beakes G.W."/>
            <person name="Boore J.L."/>
            <person name="Busam D."/>
            <person name="Dumas B."/>
            <person name="Ferriera S."/>
            <person name="Fuerstenberg S.I."/>
            <person name="Gachon C.M."/>
            <person name="Gaulin E."/>
            <person name="Govers F."/>
            <person name="Grenville-Briggs L."/>
            <person name="Horner N."/>
            <person name="Hostetler J."/>
            <person name="Jiang R.H."/>
            <person name="Johnson J."/>
            <person name="Krajaejun T."/>
            <person name="Lin H."/>
            <person name="Meijer H.J."/>
            <person name="Moore B."/>
            <person name="Morris P."/>
            <person name="Phuntmart V."/>
            <person name="Puiu D."/>
            <person name="Shetty J."/>
            <person name="Stajich J.E."/>
            <person name="Tripathy S."/>
            <person name="Wawra S."/>
            <person name="van West P."/>
            <person name="Whitty B.R."/>
            <person name="Coutinho P.M."/>
            <person name="Henrissat B."/>
            <person name="Martin F."/>
            <person name="Thomas P.D."/>
            <person name="Tyler B.M."/>
            <person name="De Vries R.P."/>
            <person name="Kamoun S."/>
            <person name="Yandell M."/>
            <person name="Tisserat N."/>
            <person name="Buell C.R."/>
        </authorList>
    </citation>
    <scope>NUCLEOTIDE SEQUENCE</scope>
    <source>
        <strain evidence="4">DAOM:BR144</strain>
    </source>
</reference>
<feature type="region of interest" description="Disordered" evidence="2">
    <location>
        <begin position="26"/>
        <end position="158"/>
    </location>
</feature>
<dbReference type="eggNOG" id="ENOG502SR34">
    <property type="taxonomic scope" value="Eukaryota"/>
</dbReference>
<dbReference type="VEuPathDB" id="FungiDB:PYU1_G001350"/>
<evidence type="ECO:0000313" key="4">
    <source>
        <dbReference type="Proteomes" id="UP000019132"/>
    </source>
</evidence>
<evidence type="ECO:0000313" key="3">
    <source>
        <dbReference type="EnsemblProtists" id="PYU1_T001350"/>
    </source>
</evidence>
<feature type="compositionally biased region" description="Polar residues" evidence="2">
    <location>
        <begin position="30"/>
        <end position="51"/>
    </location>
</feature>
<keyword evidence="4" id="KW-1185">Reference proteome</keyword>
<evidence type="ECO:0008006" key="5">
    <source>
        <dbReference type="Google" id="ProtNLM"/>
    </source>
</evidence>
<sequence length="527" mass="58726">MSFLVEDDQQSTLEVALAFIDECDVDEDSGASTTNSSFAADSPLADTTSHGGSPASDVGEDSDASFAAGSPLADTTSHGGSPASDATPDPQQLRFDVFVDSIGQTPELSFDAPAKANNPTKGEEVKMKASDDKASGAKPTRPPRKSSKARSNAEAVSRLRARKKAEAAYLRDQVIELEAKLKQLQLARLSSNPLHALLQIEGDESKMSAEEKEKYLTIKPKSVSVWLEIAAIQAKERYKSEALNVKLKDAIEKQVRTNKVLEDILGKKVNLQGIELLLDDQQQYLYNDSLLTTEKILLEELRESIGTMYQMVTTIFEHSWDIGLDSVSCLTQVKEDPMSGPYVEVRTNTPLKGGHQEAGQFIWNHSVKASLVMHSNKFYMKKRNVTNSTYEKSYTIIVDGLRGPVELHGISFVQKVDEPHRFIYMWSSRIFLSRGKMAFIESGWMVAARLHGNAKYPAVFQTCYRVWSDPHRGESQSMYDPNVEVIKEKVLQALTSRTREYHQNIQNMLMNEFAGFRIQQRLGMAAV</sequence>
<dbReference type="EnsemblProtists" id="PYU1_T001350">
    <property type="protein sequence ID" value="PYU1_T001350"/>
    <property type="gene ID" value="PYU1_G001350"/>
</dbReference>
<evidence type="ECO:0000256" key="1">
    <source>
        <dbReference type="SAM" id="Coils"/>
    </source>
</evidence>
<dbReference type="HOGENOM" id="CLU_044799_0_0_1"/>
<dbReference type="PANTHER" id="PTHR35796">
    <property type="entry name" value="HYPOTHETICAL CYTOSOLIC PROTEIN"/>
    <property type="match status" value="1"/>
</dbReference>
<dbReference type="PANTHER" id="PTHR35796:SF3">
    <property type="entry name" value="BHLH DOMAIN-CONTAINING PROTEIN"/>
    <property type="match status" value="1"/>
</dbReference>
<dbReference type="OMA" id="RESIGTM"/>
<accession>K3W8Q9</accession>
<organism evidence="3 4">
    <name type="scientific">Globisporangium ultimum (strain ATCC 200006 / CBS 805.95 / DAOM BR144)</name>
    <name type="common">Pythium ultimum</name>
    <dbReference type="NCBI Taxonomy" id="431595"/>
    <lineage>
        <taxon>Eukaryota</taxon>
        <taxon>Sar</taxon>
        <taxon>Stramenopiles</taxon>
        <taxon>Oomycota</taxon>
        <taxon>Peronosporomycetes</taxon>
        <taxon>Pythiales</taxon>
        <taxon>Pythiaceae</taxon>
        <taxon>Globisporangium</taxon>
    </lineage>
</organism>
<dbReference type="EMBL" id="GL376626">
    <property type="status" value="NOT_ANNOTATED_CDS"/>
    <property type="molecule type" value="Genomic_DNA"/>
</dbReference>
<dbReference type="InParanoid" id="K3W8Q9"/>
<reference evidence="3" key="3">
    <citation type="submission" date="2015-02" db="UniProtKB">
        <authorList>
            <consortium name="EnsemblProtists"/>
        </authorList>
    </citation>
    <scope>IDENTIFICATION</scope>
    <source>
        <strain evidence="3">DAOM BR144</strain>
    </source>
</reference>
<dbReference type="Proteomes" id="UP000019132">
    <property type="component" value="Unassembled WGS sequence"/>
</dbReference>
<feature type="compositionally biased region" description="Basic and acidic residues" evidence="2">
    <location>
        <begin position="121"/>
        <end position="135"/>
    </location>
</feature>
<name>K3W8Q9_GLOUD</name>
<reference evidence="4" key="2">
    <citation type="submission" date="2010-04" db="EMBL/GenBank/DDBJ databases">
        <authorList>
            <person name="Buell R."/>
            <person name="Hamilton J."/>
            <person name="Hostetler J."/>
        </authorList>
    </citation>
    <scope>NUCLEOTIDE SEQUENCE [LARGE SCALE GENOMIC DNA]</scope>
    <source>
        <strain evidence="4">DAOM:BR144</strain>
    </source>
</reference>
<feature type="coiled-coil region" evidence="1">
    <location>
        <begin position="160"/>
        <end position="187"/>
    </location>
</feature>
<protein>
    <recommendedName>
        <fullName evidence="5">BZIP domain-containing protein</fullName>
    </recommendedName>
</protein>
<dbReference type="CDD" id="cd14686">
    <property type="entry name" value="bZIP"/>
    <property type="match status" value="1"/>
</dbReference>
<proteinExistence type="predicted"/>
<evidence type="ECO:0000256" key="2">
    <source>
        <dbReference type="SAM" id="MobiDB-lite"/>
    </source>
</evidence>
<dbReference type="AlphaFoldDB" id="K3W8Q9"/>